<reference evidence="19" key="2">
    <citation type="submission" date="2025-09" db="UniProtKB">
        <authorList>
            <consortium name="Ensembl"/>
        </authorList>
    </citation>
    <scope>IDENTIFICATION</scope>
</reference>
<evidence type="ECO:0000256" key="12">
    <source>
        <dbReference type="ARBA" id="ARBA00023186"/>
    </source>
</evidence>
<keyword evidence="6" id="KW-0999">Mitochondrion inner membrane</keyword>
<dbReference type="CDD" id="cd16927">
    <property type="entry name" value="HATPase_Hsp90-like"/>
    <property type="match status" value="1"/>
</dbReference>
<dbReference type="InterPro" id="IPR037196">
    <property type="entry name" value="HSP90_C"/>
</dbReference>
<feature type="binding site" evidence="18">
    <location>
        <begin position="160"/>
        <end position="165"/>
    </location>
    <ligand>
        <name>ATP</name>
        <dbReference type="ChEBI" id="CHEBI:30616"/>
    </ligand>
</feature>
<evidence type="ECO:0000256" key="9">
    <source>
        <dbReference type="ARBA" id="ARBA00022990"/>
    </source>
</evidence>
<feature type="binding site" evidence="18">
    <location>
        <begin position="138"/>
        <end position="139"/>
    </location>
    <ligand>
        <name>ATP</name>
        <dbReference type="ChEBI" id="CHEBI:30616"/>
    </ligand>
</feature>
<evidence type="ECO:0000256" key="16">
    <source>
        <dbReference type="ARBA" id="ARBA00076190"/>
    </source>
</evidence>
<evidence type="ECO:0000256" key="17">
    <source>
        <dbReference type="ARBA" id="ARBA00080766"/>
    </source>
</evidence>
<dbReference type="PANTHER" id="PTHR11528">
    <property type="entry name" value="HEAT SHOCK PROTEIN 90 FAMILY MEMBER"/>
    <property type="match status" value="1"/>
</dbReference>
<keyword evidence="7 18" id="KW-0067">ATP-binding</keyword>
<sequence>CKWHSRCHLLGGHSCLCPVPLQALTPEVRGKNAVLPFFPRRPCAASKHEFQAETKKLLDIVACSLYSEKEVFIRELISNSSDALEKLRHRLMAEGKALPEMEIHLQTDGGKGTITIQDTGIGMTQEELVSNLGTIARSGSKAFLDALQSQAEASSKIIGQFGVGFYSAFMVADKVEVFSQSAEPGSPGYHWSSDGSGMFEIAEASGVRTGTKIIIHLKEDCKEFANEDRVKEVVTKYSNFISFPLYLNGRRINTLQALWMLDPKDIGEWQHEEFYRFIAQAYDKPRYVLHYKTDAPLNIRSIFYVPEQKPSMFDISRELGSSVALYSRKILIQTKAADILPKWLRFLRGVVDSEDIPLNLSRELLQESALIRKLRDVLQKRLIKFFIDQSKKDPEKYAKFFEDYGVFMREGIVTIAEQDVKEDIAKLLRYESSALPAGQLTSLTEYASRMKAGSRNIYYLCAPNRHLAEHSPYFEAMKKKDMEVLFCYEQFDELTLLHLREFDKKKLISVETDIVVDHYKEEKFEESRPAAERLTEREAGDLMAWMRNVLGSRVTDVKVTTRLDTHPAMITVLEMGAARHFLRMQQLAKTQEERAQLLQPTLEINTGHALIKKLNELKDSQPDLAQMLLDQIYENAMIAAGLNEDPRPMVSDFMVLLLSDAPLFLRALGTGQWWVERAVKTVGCSRVWKENRRISTLEFC</sequence>
<dbReference type="FunFam" id="1.20.120.790:FF:000004">
    <property type="entry name" value="Heat shock protein 75 kDa"/>
    <property type="match status" value="1"/>
</dbReference>
<comment type="function">
    <text evidence="13">Chaperone that expresses an ATPase activity. Involved in maintaining mitochondrial function and polarization, downstream of PINK1 and mitochondrial complex I. Is a negative regulator of mitochondrial respiration able to modulate the balance between oxidative phosphorylation and aerobic glycolysis. The impact of TRAP1 on mitochondrial respiration is probably mediated by modulation of mitochondrial SRC and inhibition of SDHA.</text>
</comment>
<dbReference type="InterPro" id="IPR001404">
    <property type="entry name" value="Hsp90_fam"/>
</dbReference>
<dbReference type="GO" id="GO:0005759">
    <property type="term" value="C:mitochondrial matrix"/>
    <property type="evidence" value="ECO:0007669"/>
    <property type="project" value="UniProtKB-SubCell"/>
</dbReference>
<keyword evidence="9" id="KW-0007">Acetylation</keyword>
<proteinExistence type="inferred from homology"/>
<dbReference type="Proteomes" id="UP000694521">
    <property type="component" value="Unplaced"/>
</dbReference>
<feature type="binding site" evidence="18">
    <location>
        <position position="75"/>
    </location>
    <ligand>
        <name>ATP</name>
        <dbReference type="ChEBI" id="CHEBI:30616"/>
    </ligand>
</feature>
<evidence type="ECO:0000256" key="7">
    <source>
        <dbReference type="ARBA" id="ARBA00022840"/>
    </source>
</evidence>
<organism evidence="19 20">
    <name type="scientific">Anser cygnoides</name>
    <name type="common">Swan goose</name>
    <dbReference type="NCBI Taxonomy" id="8845"/>
    <lineage>
        <taxon>Eukaryota</taxon>
        <taxon>Metazoa</taxon>
        <taxon>Chordata</taxon>
        <taxon>Craniata</taxon>
        <taxon>Vertebrata</taxon>
        <taxon>Euteleostomi</taxon>
        <taxon>Archelosauria</taxon>
        <taxon>Archosauria</taxon>
        <taxon>Dinosauria</taxon>
        <taxon>Saurischia</taxon>
        <taxon>Theropoda</taxon>
        <taxon>Coelurosauria</taxon>
        <taxon>Aves</taxon>
        <taxon>Neognathae</taxon>
        <taxon>Galloanserae</taxon>
        <taxon>Anseriformes</taxon>
        <taxon>Anatidae</taxon>
        <taxon>Anserinae</taxon>
        <taxon>Anser</taxon>
    </lineage>
</organism>
<dbReference type="FunFam" id="3.30.565.10:FF:000021">
    <property type="entry name" value="Heat shock protein 75 kDa, mitochondrial"/>
    <property type="match status" value="1"/>
</dbReference>
<name>A0A8B9DL19_ANSCY</name>
<dbReference type="SUPFAM" id="SSF110942">
    <property type="entry name" value="HSP90 C-terminal domain"/>
    <property type="match status" value="1"/>
</dbReference>
<dbReference type="InterPro" id="IPR020575">
    <property type="entry name" value="Hsp90_N"/>
</dbReference>
<comment type="similarity">
    <text evidence="3">Belongs to the heat shock protein 90 family.</text>
</comment>
<feature type="binding site" evidence="18">
    <location>
        <position position="362"/>
    </location>
    <ligand>
        <name>ATP</name>
        <dbReference type="ChEBI" id="CHEBI:30616"/>
    </ligand>
</feature>
<feature type="binding site" evidence="18">
    <location>
        <position position="211"/>
    </location>
    <ligand>
        <name>ATP</name>
        <dbReference type="ChEBI" id="CHEBI:30616"/>
    </ligand>
</feature>
<feature type="binding site" evidence="18">
    <location>
        <position position="118"/>
    </location>
    <ligand>
        <name>ATP</name>
        <dbReference type="ChEBI" id="CHEBI:30616"/>
    </ligand>
</feature>
<accession>A0A8B9DL19</accession>
<evidence type="ECO:0000256" key="15">
    <source>
        <dbReference type="ARBA" id="ARBA00073018"/>
    </source>
</evidence>
<dbReference type="AlphaFoldDB" id="A0A8B9DL19"/>
<dbReference type="HAMAP" id="MF_00505">
    <property type="entry name" value="HSP90"/>
    <property type="match status" value="1"/>
</dbReference>
<evidence type="ECO:0000313" key="19">
    <source>
        <dbReference type="Ensembl" id="ENSACDP00005007782.1"/>
    </source>
</evidence>
<evidence type="ECO:0000256" key="13">
    <source>
        <dbReference type="ARBA" id="ARBA00057498"/>
    </source>
</evidence>
<feature type="binding site" evidence="18">
    <location>
        <position position="123"/>
    </location>
    <ligand>
        <name>ATP</name>
        <dbReference type="ChEBI" id="CHEBI:30616"/>
    </ligand>
</feature>
<keyword evidence="20" id="KW-1185">Reference proteome</keyword>
<dbReference type="Gene3D" id="3.30.565.10">
    <property type="entry name" value="Histidine kinase-like ATPase, C-terminal domain"/>
    <property type="match status" value="1"/>
</dbReference>
<keyword evidence="12" id="KW-0143">Chaperone</keyword>
<keyword evidence="11" id="KW-0472">Membrane</keyword>
<evidence type="ECO:0000256" key="3">
    <source>
        <dbReference type="ARBA" id="ARBA00008239"/>
    </source>
</evidence>
<evidence type="ECO:0000256" key="5">
    <source>
        <dbReference type="ARBA" id="ARBA00022741"/>
    </source>
</evidence>
<dbReference type="GO" id="GO:0140662">
    <property type="term" value="F:ATP-dependent protein folding chaperone"/>
    <property type="evidence" value="ECO:0007669"/>
    <property type="project" value="InterPro"/>
</dbReference>
<dbReference type="Gene3D" id="3.30.230.80">
    <property type="match status" value="1"/>
</dbReference>
<protein>
    <recommendedName>
        <fullName evidence="15">Heat shock protein 75 kDa, mitochondrial</fullName>
    </recommendedName>
    <alternativeName>
        <fullName evidence="17">TNFR-associated protein 1</fullName>
    </alternativeName>
    <alternativeName>
        <fullName evidence="16">Tumor necrosis factor type 1 receptor-associated protein</fullName>
    </alternativeName>
</protein>
<feature type="binding site" evidence="18">
    <location>
        <position position="79"/>
    </location>
    <ligand>
        <name>ATP</name>
        <dbReference type="ChEBI" id="CHEBI:30616"/>
    </ligand>
</feature>
<comment type="subcellular location">
    <subcellularLocation>
        <location evidence="1">Mitochondrion inner membrane</location>
    </subcellularLocation>
    <subcellularLocation>
        <location evidence="2">Mitochondrion matrix</location>
    </subcellularLocation>
</comment>
<evidence type="ECO:0000256" key="2">
    <source>
        <dbReference type="ARBA" id="ARBA00004305"/>
    </source>
</evidence>
<dbReference type="GO" id="GO:0016887">
    <property type="term" value="F:ATP hydrolysis activity"/>
    <property type="evidence" value="ECO:0007669"/>
    <property type="project" value="InterPro"/>
</dbReference>
<dbReference type="GO" id="GO:0051082">
    <property type="term" value="F:unfolded protein binding"/>
    <property type="evidence" value="ECO:0007669"/>
    <property type="project" value="InterPro"/>
</dbReference>
<evidence type="ECO:0000256" key="6">
    <source>
        <dbReference type="ARBA" id="ARBA00022792"/>
    </source>
</evidence>
<dbReference type="GO" id="GO:0005524">
    <property type="term" value="F:ATP binding"/>
    <property type="evidence" value="ECO:0007669"/>
    <property type="project" value="UniProtKB-KW"/>
</dbReference>
<dbReference type="Gene3D" id="3.40.50.11260">
    <property type="match status" value="1"/>
</dbReference>
<dbReference type="PRINTS" id="PR00775">
    <property type="entry name" value="HEATSHOCK90"/>
</dbReference>
<evidence type="ECO:0000256" key="18">
    <source>
        <dbReference type="PIRSR" id="PIRSR002583-1"/>
    </source>
</evidence>
<keyword evidence="8" id="KW-0809">Transit peptide</keyword>
<feature type="binding site" evidence="18">
    <location>
        <position position="131"/>
    </location>
    <ligand>
        <name>ATP</name>
        <dbReference type="ChEBI" id="CHEBI:30616"/>
    </ligand>
</feature>
<dbReference type="PIRSF" id="PIRSF002583">
    <property type="entry name" value="Hsp90"/>
    <property type="match status" value="1"/>
</dbReference>
<evidence type="ECO:0000256" key="8">
    <source>
        <dbReference type="ARBA" id="ARBA00022946"/>
    </source>
</evidence>
<dbReference type="GO" id="GO:0019901">
    <property type="term" value="F:protein kinase binding"/>
    <property type="evidence" value="ECO:0007669"/>
    <property type="project" value="UniProtKB-ARBA"/>
</dbReference>
<dbReference type="InterPro" id="IPR036890">
    <property type="entry name" value="HATPase_C_sf"/>
</dbReference>
<dbReference type="NCBIfam" id="NF003555">
    <property type="entry name" value="PRK05218.1"/>
    <property type="match status" value="1"/>
</dbReference>
<dbReference type="FunFam" id="3.30.230.80:FF:000004">
    <property type="entry name" value="Heat shock protein 75 kDa"/>
    <property type="match status" value="1"/>
</dbReference>
<dbReference type="SUPFAM" id="SSF55874">
    <property type="entry name" value="ATPase domain of HSP90 chaperone/DNA topoisomerase II/histidine kinase"/>
    <property type="match status" value="1"/>
</dbReference>
<evidence type="ECO:0000256" key="11">
    <source>
        <dbReference type="ARBA" id="ARBA00023136"/>
    </source>
</evidence>
<keyword evidence="4" id="KW-0597">Phosphoprotein</keyword>
<reference evidence="19" key="1">
    <citation type="submission" date="2025-08" db="UniProtKB">
        <authorList>
            <consortium name="Ensembl"/>
        </authorList>
    </citation>
    <scope>IDENTIFICATION</scope>
</reference>
<evidence type="ECO:0000313" key="20">
    <source>
        <dbReference type="Proteomes" id="UP000694521"/>
    </source>
</evidence>
<keyword evidence="5 18" id="KW-0547">Nucleotide-binding</keyword>
<keyword evidence="10" id="KW-0496">Mitochondrion</keyword>
<dbReference type="SUPFAM" id="SSF54211">
    <property type="entry name" value="Ribosomal protein S5 domain 2-like"/>
    <property type="match status" value="1"/>
</dbReference>
<dbReference type="InterPro" id="IPR020568">
    <property type="entry name" value="Ribosomal_Su5_D2-typ_SF"/>
</dbReference>
<dbReference type="Gene3D" id="1.20.120.790">
    <property type="entry name" value="Heat shock protein 90, C-terminal domain"/>
    <property type="match status" value="1"/>
</dbReference>
<evidence type="ECO:0000256" key="14">
    <source>
        <dbReference type="ARBA" id="ARBA00066161"/>
    </source>
</evidence>
<dbReference type="GO" id="GO:0005743">
    <property type="term" value="C:mitochondrial inner membrane"/>
    <property type="evidence" value="ECO:0007669"/>
    <property type="project" value="UniProtKB-SubCell"/>
</dbReference>
<evidence type="ECO:0000256" key="1">
    <source>
        <dbReference type="ARBA" id="ARBA00004273"/>
    </source>
</evidence>
<evidence type="ECO:0000256" key="10">
    <source>
        <dbReference type="ARBA" id="ARBA00023128"/>
    </source>
</evidence>
<evidence type="ECO:0000256" key="4">
    <source>
        <dbReference type="ARBA" id="ARBA00022553"/>
    </source>
</evidence>
<dbReference type="Pfam" id="PF00183">
    <property type="entry name" value="HSP90"/>
    <property type="match status" value="1"/>
</dbReference>
<dbReference type="Pfam" id="PF13589">
    <property type="entry name" value="HATPase_c_3"/>
    <property type="match status" value="1"/>
</dbReference>
<dbReference type="FunFam" id="3.40.50.11260:FF:000004">
    <property type="entry name" value="Heat shock protein 75 mitochondrial"/>
    <property type="match status" value="1"/>
</dbReference>
<comment type="subunit">
    <text evidence="14">Binds to the intracellular domain of tumor necrosis factor type 1 receptor. Binds to RB1. Interacts with SRC. Interacts with SDHA.</text>
</comment>
<dbReference type="Ensembl" id="ENSACDT00005009390.1">
    <property type="protein sequence ID" value="ENSACDP00005007782.1"/>
    <property type="gene ID" value="ENSACDG00005005426.1"/>
</dbReference>